<feature type="binding site" evidence="16">
    <location>
        <position position="83"/>
    </location>
    <ligand>
        <name>Zn(2+)</name>
        <dbReference type="ChEBI" id="CHEBI:29105"/>
        <note>catalytic</note>
    </ligand>
</feature>
<evidence type="ECO:0000256" key="13">
    <source>
        <dbReference type="ARBA" id="ARBA00023136"/>
    </source>
</evidence>
<dbReference type="PIRSF" id="PIRSF006404">
    <property type="entry name" value="UCP006404_Pept_M50_CBS"/>
    <property type="match status" value="1"/>
</dbReference>
<feature type="transmembrane region" description="Helical" evidence="14">
    <location>
        <begin position="59"/>
        <end position="78"/>
    </location>
</feature>
<evidence type="ECO:0000256" key="5">
    <source>
        <dbReference type="ARBA" id="ARBA00022692"/>
    </source>
</evidence>
<evidence type="ECO:0000313" key="20">
    <source>
        <dbReference type="Proteomes" id="UP000283805"/>
    </source>
</evidence>
<evidence type="ECO:0000256" key="8">
    <source>
        <dbReference type="ARBA" id="ARBA00022801"/>
    </source>
</evidence>
<keyword evidence="5 14" id="KW-0812">Transmembrane</keyword>
<keyword evidence="9 14" id="KW-0862">Zinc</keyword>
<evidence type="ECO:0000256" key="11">
    <source>
        <dbReference type="ARBA" id="ARBA00023049"/>
    </source>
</evidence>
<keyword evidence="11 14" id="KW-0482">Metalloprotease</keyword>
<evidence type="ECO:0000256" key="4">
    <source>
        <dbReference type="ARBA" id="ARBA00022670"/>
    </source>
</evidence>
<dbReference type="PANTHER" id="PTHR39188:SF3">
    <property type="entry name" value="STAGE IV SPORULATION PROTEIN FB"/>
    <property type="match status" value="1"/>
</dbReference>
<dbReference type="InterPro" id="IPR000644">
    <property type="entry name" value="CBS_dom"/>
</dbReference>
<dbReference type="PROSITE" id="PS51371">
    <property type="entry name" value="CBS"/>
    <property type="match status" value="2"/>
</dbReference>
<accession>A0A3R7GG64</accession>
<evidence type="ECO:0000256" key="14">
    <source>
        <dbReference type="PIRNR" id="PIRNR006404"/>
    </source>
</evidence>
<keyword evidence="6 14" id="KW-0479">Metal-binding</keyword>
<name>A0A3R7GG64_9EURY</name>
<feature type="transmembrane region" description="Helical" evidence="14">
    <location>
        <begin position="152"/>
        <end position="170"/>
    </location>
</feature>
<comment type="cofactor">
    <cofactor evidence="14 16">
        <name>Zn(2+)</name>
        <dbReference type="ChEBI" id="CHEBI:29105"/>
    </cofactor>
    <text evidence="14 16">Binds 1 zinc ion per subunit.</text>
</comment>
<dbReference type="InterPro" id="IPR046342">
    <property type="entry name" value="CBS_dom_sf"/>
</dbReference>
<evidence type="ECO:0000256" key="16">
    <source>
        <dbReference type="PIRSR" id="PIRSR006404-2"/>
    </source>
</evidence>
<evidence type="ECO:0000256" key="12">
    <source>
        <dbReference type="ARBA" id="ARBA00023122"/>
    </source>
</evidence>
<dbReference type="CDD" id="cd04801">
    <property type="entry name" value="CBS_pair_peptidase_M50"/>
    <property type="match status" value="1"/>
</dbReference>
<feature type="transmembrane region" description="Helical" evidence="14">
    <location>
        <begin position="85"/>
        <end position="107"/>
    </location>
</feature>
<feature type="active site" evidence="15">
    <location>
        <position position="80"/>
    </location>
</feature>
<evidence type="ECO:0000313" key="19">
    <source>
        <dbReference type="EMBL" id="RKD89284.1"/>
    </source>
</evidence>
<evidence type="ECO:0000256" key="10">
    <source>
        <dbReference type="ARBA" id="ARBA00022989"/>
    </source>
</evidence>
<dbReference type="GO" id="GO:0006508">
    <property type="term" value="P:proteolysis"/>
    <property type="evidence" value="ECO:0007669"/>
    <property type="project" value="UniProtKB-KW"/>
</dbReference>
<dbReference type="PANTHER" id="PTHR39188">
    <property type="entry name" value="MEMBRANE-ASSOCIATED ZINC METALLOPROTEASE M50B"/>
    <property type="match status" value="1"/>
</dbReference>
<feature type="domain" description="CBS" evidence="18">
    <location>
        <begin position="318"/>
        <end position="379"/>
    </location>
</feature>
<dbReference type="InterPro" id="IPR016483">
    <property type="entry name" value="UCP006404_Pept_M50_CBS"/>
</dbReference>
<dbReference type="GO" id="GO:0046872">
    <property type="term" value="F:metal ion binding"/>
    <property type="evidence" value="ECO:0007669"/>
    <property type="project" value="UniProtKB-UniRule"/>
</dbReference>
<dbReference type="SMART" id="SM00116">
    <property type="entry name" value="CBS"/>
    <property type="match status" value="2"/>
</dbReference>
<dbReference type="InterPro" id="IPR008915">
    <property type="entry name" value="Peptidase_M50"/>
</dbReference>
<dbReference type="AlphaFoldDB" id="A0A3R7GG64"/>
<protein>
    <recommendedName>
        <fullName evidence="14">Zinc metalloprotease</fullName>
    </recommendedName>
</protein>
<keyword evidence="3 14" id="KW-1003">Cell membrane</keyword>
<feature type="binding site" evidence="16">
    <location>
        <position position="176"/>
    </location>
    <ligand>
        <name>Zn(2+)</name>
        <dbReference type="ChEBI" id="CHEBI:29105"/>
        <note>catalytic</note>
    </ligand>
</feature>
<dbReference type="Pfam" id="PF02163">
    <property type="entry name" value="Peptidase_M50"/>
    <property type="match status" value="2"/>
</dbReference>
<comment type="caution">
    <text evidence="19">The sequence shown here is derived from an EMBL/GenBank/DDBJ whole genome shotgun (WGS) entry which is preliminary data.</text>
</comment>
<keyword evidence="7" id="KW-0677">Repeat</keyword>
<evidence type="ECO:0000256" key="2">
    <source>
        <dbReference type="ARBA" id="ARBA00007931"/>
    </source>
</evidence>
<dbReference type="CDD" id="cd06164">
    <property type="entry name" value="S2P-M50_SpoIVFB_CBS"/>
    <property type="match status" value="1"/>
</dbReference>
<feature type="transmembrane region" description="Helical" evidence="14">
    <location>
        <begin position="119"/>
        <end position="140"/>
    </location>
</feature>
<evidence type="ECO:0000256" key="15">
    <source>
        <dbReference type="PIRSR" id="PIRSR006404-1"/>
    </source>
</evidence>
<evidence type="ECO:0000256" key="3">
    <source>
        <dbReference type="ARBA" id="ARBA00022475"/>
    </source>
</evidence>
<comment type="similarity">
    <text evidence="2 14">Belongs to the peptidase M50B family.</text>
</comment>
<dbReference type="SUPFAM" id="SSF54631">
    <property type="entry name" value="CBS-domain pair"/>
    <property type="match status" value="1"/>
</dbReference>
<feature type="binding site" evidence="16">
    <location>
        <position position="79"/>
    </location>
    <ligand>
        <name>Zn(2+)</name>
        <dbReference type="ChEBI" id="CHEBI:29105"/>
        <note>catalytic</note>
    </ligand>
</feature>
<dbReference type="RefSeq" id="WP_120246424.1">
    <property type="nucleotide sequence ID" value="NZ_RAPO01000004.1"/>
</dbReference>
<feature type="transmembrane region" description="Helical" evidence="14">
    <location>
        <begin position="205"/>
        <end position="229"/>
    </location>
</feature>
<proteinExistence type="inferred from homology"/>
<keyword evidence="10 14" id="KW-1133">Transmembrane helix</keyword>
<evidence type="ECO:0000256" key="9">
    <source>
        <dbReference type="ARBA" id="ARBA00022833"/>
    </source>
</evidence>
<comment type="subcellular location">
    <subcellularLocation>
        <location evidence="1 14">Cell membrane</location>
        <topology evidence="1 14">Multi-pass membrane protein</topology>
    </subcellularLocation>
</comment>
<dbReference type="GO" id="GO:0005886">
    <property type="term" value="C:plasma membrane"/>
    <property type="evidence" value="ECO:0007669"/>
    <property type="project" value="UniProtKB-SubCell"/>
</dbReference>
<evidence type="ECO:0000256" key="6">
    <source>
        <dbReference type="ARBA" id="ARBA00022723"/>
    </source>
</evidence>
<dbReference type="Pfam" id="PF00571">
    <property type="entry name" value="CBS"/>
    <property type="match status" value="2"/>
</dbReference>
<feature type="domain" description="CBS" evidence="18">
    <location>
        <begin position="254"/>
        <end position="311"/>
    </location>
</feature>
<evidence type="ECO:0000259" key="18">
    <source>
        <dbReference type="PROSITE" id="PS51371"/>
    </source>
</evidence>
<dbReference type="GO" id="GO:0008237">
    <property type="term" value="F:metallopeptidase activity"/>
    <property type="evidence" value="ECO:0007669"/>
    <property type="project" value="UniProtKB-UniRule"/>
</dbReference>
<dbReference type="OrthoDB" id="12044at2157"/>
<organism evidence="19 20">
    <name type="scientific">Halopiger aswanensis</name>
    <dbReference type="NCBI Taxonomy" id="148449"/>
    <lineage>
        <taxon>Archaea</taxon>
        <taxon>Methanobacteriati</taxon>
        <taxon>Methanobacteriota</taxon>
        <taxon>Stenosarchaea group</taxon>
        <taxon>Halobacteria</taxon>
        <taxon>Halobacteriales</taxon>
        <taxon>Natrialbaceae</taxon>
        <taxon>Halopiger</taxon>
    </lineage>
</organism>
<keyword evidence="4 14" id="KW-0645">Protease</keyword>
<gene>
    <name evidence="19" type="ORF">ATJ93_4117</name>
</gene>
<keyword evidence="8 14" id="KW-0378">Hydrolase</keyword>
<feature type="transmembrane region" description="Helical" evidence="14">
    <location>
        <begin position="20"/>
        <end position="39"/>
    </location>
</feature>
<dbReference type="Proteomes" id="UP000283805">
    <property type="component" value="Unassembled WGS sequence"/>
</dbReference>
<evidence type="ECO:0000256" key="7">
    <source>
        <dbReference type="ARBA" id="ARBA00022737"/>
    </source>
</evidence>
<evidence type="ECO:0000256" key="1">
    <source>
        <dbReference type="ARBA" id="ARBA00004651"/>
    </source>
</evidence>
<evidence type="ECO:0000256" key="17">
    <source>
        <dbReference type="PROSITE-ProRule" id="PRU00703"/>
    </source>
</evidence>
<reference evidence="19 20" key="1">
    <citation type="submission" date="2018-09" db="EMBL/GenBank/DDBJ databases">
        <title>Genomic Encyclopedia of Archaeal and Bacterial Type Strains, Phase II (KMG-II): from individual species to whole genera.</title>
        <authorList>
            <person name="Goeker M."/>
        </authorList>
    </citation>
    <scope>NUCLEOTIDE SEQUENCE [LARGE SCALE GENOMIC DNA]</scope>
    <source>
        <strain evidence="19 20">DSM 13151</strain>
    </source>
</reference>
<keyword evidence="12 17" id="KW-0129">CBS domain</keyword>
<dbReference type="Gene3D" id="3.10.580.10">
    <property type="entry name" value="CBS-domain"/>
    <property type="match status" value="2"/>
</dbReference>
<dbReference type="EMBL" id="RAPO01000004">
    <property type="protein sequence ID" value="RKD89284.1"/>
    <property type="molecule type" value="Genomic_DNA"/>
</dbReference>
<keyword evidence="20" id="KW-1185">Reference proteome</keyword>
<sequence>MASFRIGRIFGIPIELDLTFLLVLPLFAWIIGSQVEFWIDILGILPEATPSTGALTEGSTPWLLGLAAAVGLFVGVLLHELGHSVVALHYGLTIESIKLWLLGGVAQFTEMPEDWRQELAVAVAGPIVSVAVGVVSYVVFVALPADLPAARFVAGYLALMNVALAGFNMLPGFPMDGGRVLRALLARNRTHVRATEIAAAVGKGFAVLLGLLGLVAFDLIMIALAFFIYMGASGEAQQTALKAAFEGVTVRDIMTPAADLETVTQETTIADLLDRMLRERHVGYPVLQNGRFAGMVTLEDTQSVREVERDAYRVEDVMTEAGDVPTVRPDQPVMDALETMQEHGVGRIPVMTVDDELAGLISRTDLMMAFNIAQSGGSLGPIQTQERLLERP</sequence>
<keyword evidence="13 14" id="KW-0472">Membrane</keyword>